<dbReference type="GO" id="GO:0005975">
    <property type="term" value="P:carbohydrate metabolic process"/>
    <property type="evidence" value="ECO:0007669"/>
    <property type="project" value="UniProtKB-ARBA"/>
</dbReference>
<proteinExistence type="predicted"/>
<dbReference type="Gene3D" id="2.80.10.50">
    <property type="match status" value="1"/>
</dbReference>
<evidence type="ECO:0000313" key="4">
    <source>
        <dbReference type="Proteomes" id="UP000646523"/>
    </source>
</evidence>
<dbReference type="InterPro" id="IPR013431">
    <property type="entry name" value="Delta_60_rpt"/>
</dbReference>
<dbReference type="InterPro" id="IPR000601">
    <property type="entry name" value="PKD_dom"/>
</dbReference>
<dbReference type="Pfam" id="PF17164">
    <property type="entry name" value="DUF5122"/>
    <property type="match status" value="1"/>
</dbReference>
<reference evidence="3" key="1">
    <citation type="journal article" date="2014" name="Int. J. Syst. Evol. Microbiol.">
        <title>Complete genome sequence of Corynebacterium casei LMG S-19264T (=DSM 44701T), isolated from a smear-ripened cheese.</title>
        <authorList>
            <consortium name="US DOE Joint Genome Institute (JGI-PGF)"/>
            <person name="Walter F."/>
            <person name="Albersmeier A."/>
            <person name="Kalinowski J."/>
            <person name="Ruckert C."/>
        </authorList>
    </citation>
    <scope>NUCLEOTIDE SEQUENCE</scope>
    <source>
        <strain evidence="3">CGMCC 4.7368</strain>
    </source>
</reference>
<keyword evidence="1" id="KW-0732">Signal</keyword>
<dbReference type="InterPro" id="IPR011047">
    <property type="entry name" value="Quinoprotein_ADH-like_sf"/>
</dbReference>
<dbReference type="SUPFAM" id="SSF50998">
    <property type="entry name" value="Quinoprotein alcohol dehydrogenase-like"/>
    <property type="match status" value="1"/>
</dbReference>
<feature type="domain" description="PKD" evidence="2">
    <location>
        <begin position="645"/>
        <end position="726"/>
    </location>
</feature>
<organism evidence="3 4">
    <name type="scientific">Nonomuraea cavernae</name>
    <dbReference type="NCBI Taxonomy" id="2045107"/>
    <lineage>
        <taxon>Bacteria</taxon>
        <taxon>Bacillati</taxon>
        <taxon>Actinomycetota</taxon>
        <taxon>Actinomycetes</taxon>
        <taxon>Streptosporangiales</taxon>
        <taxon>Streptosporangiaceae</taxon>
        <taxon>Nonomuraea</taxon>
    </lineage>
</organism>
<dbReference type="CDD" id="cd00146">
    <property type="entry name" value="PKD"/>
    <property type="match status" value="2"/>
</dbReference>
<evidence type="ECO:0000313" key="3">
    <source>
        <dbReference type="EMBL" id="GGO70265.1"/>
    </source>
</evidence>
<protein>
    <recommendedName>
        <fullName evidence="2">PKD domain-containing protein</fullName>
    </recommendedName>
</protein>
<dbReference type="PROSITE" id="PS50093">
    <property type="entry name" value="PKD"/>
    <property type="match status" value="2"/>
</dbReference>
<dbReference type="EMBL" id="BMNH01000008">
    <property type="protein sequence ID" value="GGO70265.1"/>
    <property type="molecule type" value="Genomic_DNA"/>
</dbReference>
<dbReference type="Pfam" id="PF18911">
    <property type="entry name" value="PKD_4"/>
    <property type="match status" value="2"/>
</dbReference>
<name>A0A917YZZ9_9ACTN</name>
<dbReference type="InterPro" id="IPR022409">
    <property type="entry name" value="PKD/Chitinase_dom"/>
</dbReference>
<dbReference type="Gene3D" id="2.60.40.10">
    <property type="entry name" value="Immunoglobulins"/>
    <property type="match status" value="2"/>
</dbReference>
<dbReference type="AlphaFoldDB" id="A0A917YZZ9"/>
<dbReference type="Proteomes" id="UP000646523">
    <property type="component" value="Unassembled WGS sequence"/>
</dbReference>
<evidence type="ECO:0000259" key="2">
    <source>
        <dbReference type="PROSITE" id="PS50093"/>
    </source>
</evidence>
<reference evidence="3" key="2">
    <citation type="submission" date="2020-09" db="EMBL/GenBank/DDBJ databases">
        <authorList>
            <person name="Sun Q."/>
            <person name="Zhou Y."/>
        </authorList>
    </citation>
    <scope>NUCLEOTIDE SEQUENCE</scope>
    <source>
        <strain evidence="3">CGMCC 4.7368</strain>
    </source>
</reference>
<accession>A0A917YZZ9</accession>
<keyword evidence="4" id="KW-1185">Reference proteome</keyword>
<dbReference type="InterPro" id="IPR035986">
    <property type="entry name" value="PKD_dom_sf"/>
</dbReference>
<feature type="chain" id="PRO_5036838740" description="PKD domain-containing protein" evidence="1">
    <location>
        <begin position="29"/>
        <end position="1026"/>
    </location>
</feature>
<dbReference type="InterPro" id="IPR013783">
    <property type="entry name" value="Ig-like_fold"/>
</dbReference>
<evidence type="ECO:0000256" key="1">
    <source>
        <dbReference type="SAM" id="SignalP"/>
    </source>
</evidence>
<feature type="signal peptide" evidence="1">
    <location>
        <begin position="1"/>
        <end position="28"/>
    </location>
</feature>
<feature type="domain" description="PKD" evidence="2">
    <location>
        <begin position="748"/>
        <end position="817"/>
    </location>
</feature>
<dbReference type="SUPFAM" id="SSF63825">
    <property type="entry name" value="YWTD domain"/>
    <property type="match status" value="1"/>
</dbReference>
<dbReference type="SMART" id="SM00089">
    <property type="entry name" value="PKD"/>
    <property type="match status" value="2"/>
</dbReference>
<dbReference type="SUPFAM" id="SSF49299">
    <property type="entry name" value="PKD domain"/>
    <property type="match status" value="2"/>
</dbReference>
<comment type="caution">
    <text evidence="3">The sequence shown here is derived from an EMBL/GenBank/DDBJ whole genome shotgun (WGS) entry which is preliminary data.</text>
</comment>
<gene>
    <name evidence="3" type="ORF">GCM10012289_33310</name>
</gene>
<sequence>MGGRKRGLAVGGAFLCALVMVWSGPVNAVQAPHDKIVSDNPVNYTPHVLDGFVNAVVQIGNKVYVGGEFTQVQEDDSPTVLTRNSLFAFDPVTGAIDTTFTPSVDGEVRALLPAPDGASVYVGGAFGQVNGITNRRLTRLSTTDGTALPGFTPSVDARVNDLRLANGRLYVAGAFTTVDGQPQAALATLNPATGARDAYYDLAVSGTHDGGTTAVLKMDVTPDETRLVAVGNFTTVGGQARRQIVQVDLTGPAAALANWQTTRFADACSSAFDSYMRDVDYSPDGRFFVVTTTGAYSGGPPRLCDTQTRWETYATGTGQNPTWANYTGGDTTYAVGVTSKAVYIGGHFRWLNNPFAADNAGPGSVSREGIAALDPRTGLPFTWNPGRTLGVGVFDLTATPQGLWVGSDTDRIGNWEYHGRLALFPHTGGATVTRPFQGELPGTLYQAGLGSIVVNDNVQQRSYDGTTLGAVTSVPNGGLDWSSSRGAFMLSGQLYTGWSDGKLYKRTFDGTTFGTAAEVNLNGLTDFGSDLQNATAMFYAGGRIYFTRSGQSSLYYRWFNTESEIVGAQRFTASSNVSGIDFSRVGGMFLSGGKLYFTDRLSNNFRRIDFANGAPVAGTAVTLSSSGEWRQRGLFLYSPTGATAPNATPTAALQVSCTDLACTARNTGSLDPDGTLVATAWDFGDGNTGTGAVAPHTYAAPGTYPVTVTVTDEQGATATATQNVTVLGANQPPTADFAATCTALACDFDASLASDPDGSIVSYAWEYGDSATGTGQSASHTYAAAGSYDVKLTVTDDRGGTHAVTKTFTVAPASANIQYVGQAAVNGNQVTHTVTVPAGVAGGDGMLLFMTVNSSGVTIPDPTGVTGWTLVDTKDNGGVVTKVWKKVASPEDGGDPLSVTLSAQSKADLTLVAYRGVSANVLQGHAGVIETVTQAAHTTPSIGVPGSASWVVSYWGEKSSATTAWTAPAGETVRSTLVGTGSGRVASLVTDGNAPAASGAHAGLTATADSASLRATMWSLVLEPTP</sequence>
<dbReference type="RefSeq" id="WP_225262810.1">
    <property type="nucleotide sequence ID" value="NZ_BMNH01000008.1"/>
</dbReference>